<dbReference type="PANTHER" id="PTHR13303">
    <property type="entry name" value="PREFOLDIN SUBUNIT 2"/>
    <property type="match status" value="1"/>
</dbReference>
<evidence type="ECO:0008006" key="6">
    <source>
        <dbReference type="Google" id="ProtNLM"/>
    </source>
</evidence>
<dbReference type="InterPro" id="IPR027235">
    <property type="entry name" value="PFD2"/>
</dbReference>
<dbReference type="SUPFAM" id="SSF46579">
    <property type="entry name" value="Prefoldin"/>
    <property type="match status" value="1"/>
</dbReference>
<accession>A0ABR2K2W4</accession>
<evidence type="ECO:0000256" key="2">
    <source>
        <dbReference type="ARBA" id="ARBA00023186"/>
    </source>
</evidence>
<dbReference type="Proteomes" id="UP001470230">
    <property type="component" value="Unassembled WGS sequence"/>
</dbReference>
<dbReference type="Pfam" id="PF01920">
    <property type="entry name" value="Prefoldin_2"/>
    <property type="match status" value="1"/>
</dbReference>
<dbReference type="EMBL" id="JAPFFF010000008">
    <property type="protein sequence ID" value="KAK8885096.1"/>
    <property type="molecule type" value="Genomic_DNA"/>
</dbReference>
<evidence type="ECO:0000313" key="5">
    <source>
        <dbReference type="Proteomes" id="UP001470230"/>
    </source>
</evidence>
<comment type="similarity">
    <text evidence="1">Belongs to the prefoldin subunit beta family.</text>
</comment>
<dbReference type="InterPro" id="IPR002777">
    <property type="entry name" value="PFD_beta-like"/>
</dbReference>
<keyword evidence="2" id="KW-0143">Chaperone</keyword>
<name>A0ABR2K2W4_9EUKA</name>
<evidence type="ECO:0000313" key="4">
    <source>
        <dbReference type="EMBL" id="KAK8885096.1"/>
    </source>
</evidence>
<evidence type="ECO:0000256" key="1">
    <source>
        <dbReference type="ARBA" id="ARBA00008045"/>
    </source>
</evidence>
<keyword evidence="3" id="KW-0175">Coiled coil</keyword>
<dbReference type="CDD" id="cd23163">
    <property type="entry name" value="Prefoldin_2"/>
    <property type="match status" value="1"/>
</dbReference>
<comment type="caution">
    <text evidence="4">The sequence shown here is derived from an EMBL/GenBank/DDBJ whole genome shotgun (WGS) entry which is preliminary data.</text>
</comment>
<sequence length="111" mass="12986">MSISERFSQLRQELKELQSKEIQFELDLQQHERVLSSISSLPDDRKCYRLVGEVLVQMTIGQAKPALEQQKNSLSELVSTFKQKVQAKEDEMLKFQKDNNIQIRPLSEIHK</sequence>
<organism evidence="4 5">
    <name type="scientific">Tritrichomonas musculus</name>
    <dbReference type="NCBI Taxonomy" id="1915356"/>
    <lineage>
        <taxon>Eukaryota</taxon>
        <taxon>Metamonada</taxon>
        <taxon>Parabasalia</taxon>
        <taxon>Tritrichomonadida</taxon>
        <taxon>Tritrichomonadidae</taxon>
        <taxon>Tritrichomonas</taxon>
    </lineage>
</organism>
<evidence type="ECO:0000256" key="3">
    <source>
        <dbReference type="SAM" id="Coils"/>
    </source>
</evidence>
<keyword evidence="5" id="KW-1185">Reference proteome</keyword>
<dbReference type="InterPro" id="IPR009053">
    <property type="entry name" value="Prefoldin"/>
</dbReference>
<dbReference type="Gene3D" id="1.10.287.370">
    <property type="match status" value="1"/>
</dbReference>
<protein>
    <recommendedName>
        <fullName evidence="6">Prefoldin subunit 2</fullName>
    </recommendedName>
</protein>
<reference evidence="4 5" key="1">
    <citation type="submission" date="2024-04" db="EMBL/GenBank/DDBJ databases">
        <title>Tritrichomonas musculus Genome.</title>
        <authorList>
            <person name="Alves-Ferreira E."/>
            <person name="Grigg M."/>
            <person name="Lorenzi H."/>
            <person name="Galac M."/>
        </authorList>
    </citation>
    <scope>NUCLEOTIDE SEQUENCE [LARGE SCALE GENOMIC DNA]</scope>
    <source>
        <strain evidence="4 5">EAF2021</strain>
    </source>
</reference>
<feature type="coiled-coil region" evidence="3">
    <location>
        <begin position="7"/>
        <end position="34"/>
    </location>
</feature>
<gene>
    <name evidence="4" type="ORF">M9Y10_044225</name>
</gene>
<proteinExistence type="inferred from homology"/>